<dbReference type="InterPro" id="IPR011009">
    <property type="entry name" value="Kinase-like_dom_sf"/>
</dbReference>
<protein>
    <submittedName>
        <fullName evidence="2">Acyl-CoA dehydrogenase</fullName>
    </submittedName>
</protein>
<gene>
    <name evidence="2" type="ORF">ZOSMA_56G00880</name>
</gene>
<evidence type="ECO:0000259" key="1">
    <source>
        <dbReference type="PROSITE" id="PS50011"/>
    </source>
</evidence>
<dbReference type="GO" id="GO:0005524">
    <property type="term" value="F:ATP binding"/>
    <property type="evidence" value="ECO:0007669"/>
    <property type="project" value="InterPro"/>
</dbReference>
<keyword evidence="3" id="KW-1185">Reference proteome</keyword>
<dbReference type="PROSITE" id="PS00108">
    <property type="entry name" value="PROTEIN_KINASE_ST"/>
    <property type="match status" value="1"/>
</dbReference>
<dbReference type="InterPro" id="IPR041726">
    <property type="entry name" value="ACAD10_11_N"/>
</dbReference>
<sequence>MISIALIRYISPLSFSNFLKKKTLVRMVLLTSDLLKPIDPSQQFDEDALLRYVRANVEGFPPYPSTLAVSQFGQGQSNPTFLLEAMVDGVAVKKYVFRKKPAGKLLASAHAVEREFQVLRALSLHTDVPVPKIFCLCIDSKEIGTSFFIMEYLEGRIFTDSKLPELTSEKRRAIYLATAKALASFHKVDVDSIGLSNFGKRDNYCKRQVARWKKQYLASTGEGKPKRNSKMLDLAGWLEEHVSFEDTSRGISTGLVHGDFKMDNLVFHAVEDRVIGILDWELSTLGNQMCDVAYSSL</sequence>
<comment type="caution">
    <text evidence="2">The sequence shown here is derived from an EMBL/GenBank/DDBJ whole genome shotgun (WGS) entry which is preliminary data.</text>
</comment>
<dbReference type="InterPro" id="IPR000719">
    <property type="entry name" value="Prot_kinase_dom"/>
</dbReference>
<accession>A0A0K9NW33</accession>
<dbReference type="CDD" id="cd05154">
    <property type="entry name" value="ACAD10_11_N-like"/>
    <property type="match status" value="1"/>
</dbReference>
<dbReference type="PANTHER" id="PTHR47829:SF3">
    <property type="entry name" value="AMINOGLYCOSIDE PHOSPHOTRANSFERASE DOMAIN-CONTAINING PROTEIN"/>
    <property type="match status" value="1"/>
</dbReference>
<dbReference type="AlphaFoldDB" id="A0A0K9NW33"/>
<dbReference type="PROSITE" id="PS50011">
    <property type="entry name" value="PROTEIN_KINASE_DOM"/>
    <property type="match status" value="1"/>
</dbReference>
<reference evidence="3" key="1">
    <citation type="journal article" date="2016" name="Nature">
        <title>The genome of the seagrass Zostera marina reveals angiosperm adaptation to the sea.</title>
        <authorList>
            <person name="Olsen J.L."/>
            <person name="Rouze P."/>
            <person name="Verhelst B."/>
            <person name="Lin Y.-C."/>
            <person name="Bayer T."/>
            <person name="Collen J."/>
            <person name="Dattolo E."/>
            <person name="De Paoli E."/>
            <person name="Dittami S."/>
            <person name="Maumus F."/>
            <person name="Michel G."/>
            <person name="Kersting A."/>
            <person name="Lauritano C."/>
            <person name="Lohaus R."/>
            <person name="Toepel M."/>
            <person name="Tonon T."/>
            <person name="Vanneste K."/>
            <person name="Amirebrahimi M."/>
            <person name="Brakel J."/>
            <person name="Bostroem C."/>
            <person name="Chovatia M."/>
            <person name="Grimwood J."/>
            <person name="Jenkins J.W."/>
            <person name="Jueterbock A."/>
            <person name="Mraz A."/>
            <person name="Stam W.T."/>
            <person name="Tice H."/>
            <person name="Bornberg-Bauer E."/>
            <person name="Green P.J."/>
            <person name="Pearson G.A."/>
            <person name="Procaccini G."/>
            <person name="Duarte C.M."/>
            <person name="Schmutz J."/>
            <person name="Reusch T.B.H."/>
            <person name="Van de Peer Y."/>
        </authorList>
    </citation>
    <scope>NUCLEOTIDE SEQUENCE [LARGE SCALE GENOMIC DNA]</scope>
    <source>
        <strain evidence="3">cv. Finnish</strain>
    </source>
</reference>
<evidence type="ECO:0000313" key="2">
    <source>
        <dbReference type="EMBL" id="KMZ60858.1"/>
    </source>
</evidence>
<dbReference type="SUPFAM" id="SSF56112">
    <property type="entry name" value="Protein kinase-like (PK-like)"/>
    <property type="match status" value="1"/>
</dbReference>
<dbReference type="Pfam" id="PF01636">
    <property type="entry name" value="APH"/>
    <property type="match status" value="1"/>
</dbReference>
<dbReference type="InterPro" id="IPR052898">
    <property type="entry name" value="ACAD10-like"/>
</dbReference>
<feature type="non-terminal residue" evidence="2">
    <location>
        <position position="297"/>
    </location>
</feature>
<dbReference type="PANTHER" id="PTHR47829">
    <property type="entry name" value="HYDROLASE, PUTATIVE (AFU_ORTHOLOGUE AFUA_1G12880)-RELATED"/>
    <property type="match status" value="1"/>
</dbReference>
<dbReference type="Proteomes" id="UP000036987">
    <property type="component" value="Unassembled WGS sequence"/>
</dbReference>
<evidence type="ECO:0000313" key="3">
    <source>
        <dbReference type="Proteomes" id="UP000036987"/>
    </source>
</evidence>
<proteinExistence type="predicted"/>
<dbReference type="GO" id="GO:0004672">
    <property type="term" value="F:protein kinase activity"/>
    <property type="evidence" value="ECO:0007669"/>
    <property type="project" value="InterPro"/>
</dbReference>
<dbReference type="Gene3D" id="3.30.200.20">
    <property type="entry name" value="Phosphorylase Kinase, domain 1"/>
    <property type="match status" value="1"/>
</dbReference>
<name>A0A0K9NW33_ZOSMR</name>
<dbReference type="Gene3D" id="3.90.1200.10">
    <property type="match status" value="1"/>
</dbReference>
<dbReference type="InterPro" id="IPR002575">
    <property type="entry name" value="Aminoglycoside_PTrfase"/>
</dbReference>
<organism evidence="2 3">
    <name type="scientific">Zostera marina</name>
    <name type="common">Eelgrass</name>
    <dbReference type="NCBI Taxonomy" id="29655"/>
    <lineage>
        <taxon>Eukaryota</taxon>
        <taxon>Viridiplantae</taxon>
        <taxon>Streptophyta</taxon>
        <taxon>Embryophyta</taxon>
        <taxon>Tracheophyta</taxon>
        <taxon>Spermatophyta</taxon>
        <taxon>Magnoliopsida</taxon>
        <taxon>Liliopsida</taxon>
        <taxon>Zosteraceae</taxon>
        <taxon>Zostera</taxon>
    </lineage>
</organism>
<feature type="domain" description="Protein kinase" evidence="1">
    <location>
        <begin position="66"/>
        <end position="297"/>
    </location>
</feature>
<dbReference type="EMBL" id="LFYR01001565">
    <property type="protein sequence ID" value="KMZ60858.1"/>
    <property type="molecule type" value="Genomic_DNA"/>
</dbReference>
<dbReference type="OrthoDB" id="434771at2759"/>
<dbReference type="InterPro" id="IPR008271">
    <property type="entry name" value="Ser/Thr_kinase_AS"/>
</dbReference>